<feature type="signal peptide" evidence="2">
    <location>
        <begin position="1"/>
        <end position="22"/>
    </location>
</feature>
<keyword evidence="5" id="KW-1185">Reference proteome</keyword>
<dbReference type="PROSITE" id="PS51123">
    <property type="entry name" value="OMPA_2"/>
    <property type="match status" value="1"/>
</dbReference>
<accession>A0A9X9X4Y9</accession>
<evidence type="ECO:0000256" key="2">
    <source>
        <dbReference type="SAM" id="SignalP"/>
    </source>
</evidence>
<reference evidence="4" key="1">
    <citation type="submission" date="2020-01" db="EMBL/GenBank/DDBJ databases">
        <authorList>
            <person name="Rat A."/>
        </authorList>
    </citation>
    <scope>NUCLEOTIDE SEQUENCE</scope>
    <source>
        <strain evidence="4">LMG 31231</strain>
    </source>
</reference>
<feature type="domain" description="OmpA-like" evidence="3">
    <location>
        <begin position="25"/>
        <end position="139"/>
    </location>
</feature>
<organism evidence="4 5">
    <name type="scientific">Neoroseomonas soli</name>
    <dbReference type="NCBI Taxonomy" id="1081025"/>
    <lineage>
        <taxon>Bacteria</taxon>
        <taxon>Pseudomonadati</taxon>
        <taxon>Pseudomonadota</taxon>
        <taxon>Alphaproteobacteria</taxon>
        <taxon>Acetobacterales</taxon>
        <taxon>Acetobacteraceae</taxon>
        <taxon>Neoroseomonas</taxon>
    </lineage>
</organism>
<evidence type="ECO:0000256" key="1">
    <source>
        <dbReference type="PROSITE-ProRule" id="PRU00473"/>
    </source>
</evidence>
<dbReference type="InterPro" id="IPR036737">
    <property type="entry name" value="OmpA-like_sf"/>
</dbReference>
<keyword evidence="1" id="KW-0472">Membrane</keyword>
<dbReference type="Gene3D" id="3.30.1330.60">
    <property type="entry name" value="OmpA-like domain"/>
    <property type="match status" value="1"/>
</dbReference>
<gene>
    <name evidence="4" type="ORF">GXW76_25100</name>
</gene>
<feature type="chain" id="PRO_5040897172" evidence="2">
    <location>
        <begin position="23"/>
        <end position="209"/>
    </location>
</feature>
<proteinExistence type="predicted"/>
<dbReference type="Proteomes" id="UP001138751">
    <property type="component" value="Unassembled WGS sequence"/>
</dbReference>
<evidence type="ECO:0000259" key="3">
    <source>
        <dbReference type="PROSITE" id="PS51123"/>
    </source>
</evidence>
<evidence type="ECO:0000313" key="4">
    <source>
        <dbReference type="EMBL" id="MBR0674468.1"/>
    </source>
</evidence>
<evidence type="ECO:0000313" key="5">
    <source>
        <dbReference type="Proteomes" id="UP001138751"/>
    </source>
</evidence>
<dbReference type="EMBL" id="JAAEDM010000168">
    <property type="protein sequence ID" value="MBR0674468.1"/>
    <property type="molecule type" value="Genomic_DNA"/>
</dbReference>
<dbReference type="AlphaFoldDB" id="A0A9X9X4Y9"/>
<keyword evidence="2" id="KW-0732">Signal</keyword>
<feature type="non-terminal residue" evidence="4">
    <location>
        <position position="209"/>
    </location>
</feature>
<dbReference type="InterPro" id="IPR006665">
    <property type="entry name" value="OmpA-like"/>
</dbReference>
<dbReference type="SUPFAM" id="SSF103088">
    <property type="entry name" value="OmpA-like"/>
    <property type="match status" value="1"/>
</dbReference>
<dbReference type="Pfam" id="PF00691">
    <property type="entry name" value="OmpA"/>
    <property type="match status" value="1"/>
</dbReference>
<reference evidence="4" key="2">
    <citation type="journal article" date="2021" name="Syst. Appl. Microbiol.">
        <title>Roseomonas hellenica sp. nov., isolated from roots of wild-growing Alkanna tinctoria.</title>
        <authorList>
            <person name="Rat A."/>
            <person name="Naranjo H.D."/>
            <person name="Lebbe L."/>
            <person name="Cnockaert M."/>
            <person name="Krigas N."/>
            <person name="Grigoriadou K."/>
            <person name="Maloupa E."/>
            <person name="Willems A."/>
        </authorList>
    </citation>
    <scope>NUCLEOTIDE SEQUENCE</scope>
    <source>
        <strain evidence="4">LMG 31231</strain>
    </source>
</reference>
<protein>
    <submittedName>
        <fullName evidence="4">OmpA family protein</fullName>
    </submittedName>
</protein>
<name>A0A9X9X4Y9_9PROT</name>
<sequence>MPSMRGVLAGILVLLAVPGASASASGNDFVPEGAVMLFAPGSAEIGPAARDVLLAFLRPPRPAGFRGHCLRGHADRGPGAQELSQARVRAVAAMMGRQGVDPADVASEAAGDRLPARLAVPGHAEPTNDRVELIPCPGPRLAGVAEAEARALDAAVIPTFVAALAPRLARAMGCEVPEVSHWTLVPPPFACPAEIPRAAVPRLAVQRLA</sequence>
<dbReference type="GO" id="GO:0016020">
    <property type="term" value="C:membrane"/>
    <property type="evidence" value="ECO:0007669"/>
    <property type="project" value="UniProtKB-UniRule"/>
</dbReference>
<comment type="caution">
    <text evidence="4">The sequence shown here is derived from an EMBL/GenBank/DDBJ whole genome shotgun (WGS) entry which is preliminary data.</text>
</comment>